<proteinExistence type="predicted"/>
<feature type="non-terminal residue" evidence="1">
    <location>
        <position position="1"/>
    </location>
</feature>
<evidence type="ECO:0000313" key="1">
    <source>
        <dbReference type="EMBL" id="GAG53514.1"/>
    </source>
</evidence>
<protein>
    <submittedName>
        <fullName evidence="1">Uncharacterized protein</fullName>
    </submittedName>
</protein>
<feature type="non-terminal residue" evidence="1">
    <location>
        <position position="236"/>
    </location>
</feature>
<organism evidence="1">
    <name type="scientific">marine sediment metagenome</name>
    <dbReference type="NCBI Taxonomy" id="412755"/>
    <lineage>
        <taxon>unclassified sequences</taxon>
        <taxon>metagenomes</taxon>
        <taxon>ecological metagenomes</taxon>
    </lineage>
</organism>
<name>X0YCD8_9ZZZZ</name>
<reference evidence="1" key="1">
    <citation type="journal article" date="2014" name="Front. Microbiol.">
        <title>High frequency of phylogenetically diverse reductive dehalogenase-homologous genes in deep subseafloor sedimentary metagenomes.</title>
        <authorList>
            <person name="Kawai M."/>
            <person name="Futagami T."/>
            <person name="Toyoda A."/>
            <person name="Takaki Y."/>
            <person name="Nishi S."/>
            <person name="Hori S."/>
            <person name="Arai W."/>
            <person name="Tsubouchi T."/>
            <person name="Morono Y."/>
            <person name="Uchiyama I."/>
            <person name="Ito T."/>
            <person name="Fujiyama A."/>
            <person name="Inagaki F."/>
            <person name="Takami H."/>
        </authorList>
    </citation>
    <scope>NUCLEOTIDE SEQUENCE</scope>
    <source>
        <strain evidence="1">Expedition CK06-06</strain>
    </source>
</reference>
<dbReference type="EMBL" id="BARS01051220">
    <property type="protein sequence ID" value="GAG53514.1"/>
    <property type="molecule type" value="Genomic_DNA"/>
</dbReference>
<gene>
    <name evidence="1" type="ORF">S01H1_76332</name>
</gene>
<comment type="caution">
    <text evidence="1">The sequence shown here is derived from an EMBL/GenBank/DDBJ whole genome shotgun (WGS) entry which is preliminary data.</text>
</comment>
<accession>X0YCD8</accession>
<dbReference type="AlphaFoldDB" id="X0YCD8"/>
<sequence>KPGATGGEITRDAAVGGALQGATDFGVRTLTGGLRIPVGGVTNRVVKTINERLRTISETLGGRGTVNKLNQRTVNRAAAESIGEVGVDVIDRDVRARAAKRIGKVMDENLPTGPVDVTQAFVTLDEIPAANFPGKKRVMEILTRAEVDPKAWQDAMSQLRTAGKAVSHAPDQSHAGELFKGLDELGEAGITAGADATLSRTAREQYKNLMLLESISSLRRTGNVSAFQVEDRLFKG</sequence>